<protein>
    <submittedName>
        <fullName evidence="2">Uncharacterized protein</fullName>
    </submittedName>
</protein>
<keyword evidence="3" id="KW-1185">Reference proteome</keyword>
<gene>
    <name evidence="2" type="ORF">Cgig2_020782</name>
</gene>
<evidence type="ECO:0000313" key="3">
    <source>
        <dbReference type="Proteomes" id="UP001153076"/>
    </source>
</evidence>
<dbReference type="EMBL" id="JAKOGI010004541">
    <property type="protein sequence ID" value="KAJ8419721.1"/>
    <property type="molecule type" value="Genomic_DNA"/>
</dbReference>
<sequence length="170" mass="19156">MEPSNSSDSEENDPNYEYEEDLENEQIEVKEKVVIRQPVKAAQKRNKPSLQSKGNSADLVLVKATSSSKELQIVQEERALNLKKGATQAKAVRSMGFTSFVKVNLKQIIGKFSKWLVESFDPYAFSATTFDVYVTLGVPFGGRKIIKITKSSMDKEYDEVHAAWLKECKV</sequence>
<feature type="region of interest" description="Disordered" evidence="1">
    <location>
        <begin position="1"/>
        <end position="23"/>
    </location>
</feature>
<organism evidence="2 3">
    <name type="scientific">Carnegiea gigantea</name>
    <dbReference type="NCBI Taxonomy" id="171969"/>
    <lineage>
        <taxon>Eukaryota</taxon>
        <taxon>Viridiplantae</taxon>
        <taxon>Streptophyta</taxon>
        <taxon>Embryophyta</taxon>
        <taxon>Tracheophyta</taxon>
        <taxon>Spermatophyta</taxon>
        <taxon>Magnoliopsida</taxon>
        <taxon>eudicotyledons</taxon>
        <taxon>Gunneridae</taxon>
        <taxon>Pentapetalae</taxon>
        <taxon>Caryophyllales</taxon>
        <taxon>Cactineae</taxon>
        <taxon>Cactaceae</taxon>
        <taxon>Cactoideae</taxon>
        <taxon>Echinocereeae</taxon>
        <taxon>Carnegiea</taxon>
    </lineage>
</organism>
<dbReference type="AlphaFoldDB" id="A0A9Q1JGZ3"/>
<name>A0A9Q1JGZ3_9CARY</name>
<evidence type="ECO:0000313" key="2">
    <source>
        <dbReference type="EMBL" id="KAJ8419721.1"/>
    </source>
</evidence>
<feature type="compositionally biased region" description="Acidic residues" evidence="1">
    <location>
        <begin position="8"/>
        <end position="23"/>
    </location>
</feature>
<comment type="caution">
    <text evidence="2">The sequence shown here is derived from an EMBL/GenBank/DDBJ whole genome shotgun (WGS) entry which is preliminary data.</text>
</comment>
<accession>A0A9Q1JGZ3</accession>
<evidence type="ECO:0000256" key="1">
    <source>
        <dbReference type="SAM" id="MobiDB-lite"/>
    </source>
</evidence>
<dbReference type="Proteomes" id="UP001153076">
    <property type="component" value="Unassembled WGS sequence"/>
</dbReference>
<proteinExistence type="predicted"/>
<reference evidence="2" key="1">
    <citation type="submission" date="2022-04" db="EMBL/GenBank/DDBJ databases">
        <title>Carnegiea gigantea Genome sequencing and assembly v2.</title>
        <authorList>
            <person name="Copetti D."/>
            <person name="Sanderson M.J."/>
            <person name="Burquez A."/>
            <person name="Wojciechowski M.F."/>
        </authorList>
    </citation>
    <scope>NUCLEOTIDE SEQUENCE</scope>
    <source>
        <strain evidence="2">SGP5-SGP5p</strain>
        <tissue evidence="2">Aerial part</tissue>
    </source>
</reference>